<proteinExistence type="predicted"/>
<dbReference type="Proteomes" id="UP000031668">
    <property type="component" value="Unassembled WGS sequence"/>
</dbReference>
<dbReference type="InterPro" id="IPR009057">
    <property type="entry name" value="Homeodomain-like_sf"/>
</dbReference>
<evidence type="ECO:0000313" key="1">
    <source>
        <dbReference type="EMBL" id="KII68324.1"/>
    </source>
</evidence>
<dbReference type="AlphaFoldDB" id="A0A0C2IS97"/>
<protein>
    <submittedName>
        <fullName evidence="1">Uncharacterized protein</fullName>
    </submittedName>
</protein>
<keyword evidence="2" id="KW-1185">Reference proteome</keyword>
<sequence length="125" mass="14744">MPLFTRLLVVTWEKERGITVKFIAEALKRCRTSVENHLKMKEEQQTFVPAAEKCRNTRVQRNAVFTNMEQKIYHAIACENSLISLEIQDIVREKNNTGVSTATMSRKFRKMRRWIESARLQEPFI</sequence>
<dbReference type="SUPFAM" id="SSF46689">
    <property type="entry name" value="Homeodomain-like"/>
    <property type="match status" value="1"/>
</dbReference>
<comment type="caution">
    <text evidence="1">The sequence shown here is derived from an EMBL/GenBank/DDBJ whole genome shotgun (WGS) entry which is preliminary data.</text>
</comment>
<dbReference type="OrthoDB" id="10564834at2759"/>
<dbReference type="EMBL" id="JWZT01002870">
    <property type="protein sequence ID" value="KII68324.1"/>
    <property type="molecule type" value="Genomic_DNA"/>
</dbReference>
<gene>
    <name evidence="1" type="ORF">RF11_06768</name>
</gene>
<reference evidence="1 2" key="1">
    <citation type="journal article" date="2014" name="Genome Biol. Evol.">
        <title>The genome of the myxosporean Thelohanellus kitauei shows adaptations to nutrient acquisition within its fish host.</title>
        <authorList>
            <person name="Yang Y."/>
            <person name="Xiong J."/>
            <person name="Zhou Z."/>
            <person name="Huo F."/>
            <person name="Miao W."/>
            <person name="Ran C."/>
            <person name="Liu Y."/>
            <person name="Zhang J."/>
            <person name="Feng J."/>
            <person name="Wang M."/>
            <person name="Wang M."/>
            <person name="Wang L."/>
            <person name="Yao B."/>
        </authorList>
    </citation>
    <scope>NUCLEOTIDE SEQUENCE [LARGE SCALE GENOMIC DNA]</scope>
    <source>
        <strain evidence="1">Wuqing</strain>
    </source>
</reference>
<name>A0A0C2IS97_THEKT</name>
<organism evidence="1 2">
    <name type="scientific">Thelohanellus kitauei</name>
    <name type="common">Myxosporean</name>
    <dbReference type="NCBI Taxonomy" id="669202"/>
    <lineage>
        <taxon>Eukaryota</taxon>
        <taxon>Metazoa</taxon>
        <taxon>Cnidaria</taxon>
        <taxon>Myxozoa</taxon>
        <taxon>Myxosporea</taxon>
        <taxon>Bivalvulida</taxon>
        <taxon>Platysporina</taxon>
        <taxon>Myxobolidae</taxon>
        <taxon>Thelohanellus</taxon>
    </lineage>
</organism>
<accession>A0A0C2IS97</accession>
<evidence type="ECO:0000313" key="2">
    <source>
        <dbReference type="Proteomes" id="UP000031668"/>
    </source>
</evidence>